<feature type="domain" description="NB-ARC" evidence="4">
    <location>
        <begin position="23"/>
        <end position="193"/>
    </location>
</feature>
<dbReference type="Gene3D" id="3.40.50.300">
    <property type="entry name" value="P-loop containing nucleotide triphosphate hydrolases"/>
    <property type="match status" value="1"/>
</dbReference>
<dbReference type="PANTHER" id="PTHR11017:SF573">
    <property type="entry name" value="ADP-RIBOSYL CYCLASE_CYCLIC ADP-RIBOSE HYDROLASE"/>
    <property type="match status" value="1"/>
</dbReference>
<dbReference type="InterPro" id="IPR044974">
    <property type="entry name" value="Disease_R_plants"/>
</dbReference>
<dbReference type="SUPFAM" id="SSF52058">
    <property type="entry name" value="L domain-like"/>
    <property type="match status" value="2"/>
</dbReference>
<dbReference type="AlphaFoldDB" id="A0AA88RAL6"/>
<dbReference type="Pfam" id="PF23286">
    <property type="entry name" value="LRR_13"/>
    <property type="match status" value="1"/>
</dbReference>
<dbReference type="InterPro" id="IPR058192">
    <property type="entry name" value="WHD_ROQ1-like"/>
</dbReference>
<dbReference type="Proteomes" id="UP001187471">
    <property type="component" value="Unassembled WGS sequence"/>
</dbReference>
<dbReference type="GO" id="GO:0043531">
    <property type="term" value="F:ADP binding"/>
    <property type="evidence" value="ECO:0007669"/>
    <property type="project" value="InterPro"/>
</dbReference>
<reference evidence="7" key="1">
    <citation type="submission" date="2022-12" db="EMBL/GenBank/DDBJ databases">
        <title>Draft genome assemblies for two species of Escallonia (Escalloniales).</title>
        <authorList>
            <person name="Chanderbali A."/>
            <person name="Dervinis C."/>
            <person name="Anghel I."/>
            <person name="Soltis D."/>
            <person name="Soltis P."/>
            <person name="Zapata F."/>
        </authorList>
    </citation>
    <scope>NUCLEOTIDE SEQUENCE</scope>
    <source>
        <strain evidence="7">UCBG92.1500</strain>
        <tissue evidence="7">Leaf</tissue>
    </source>
</reference>
<evidence type="ECO:0000256" key="1">
    <source>
        <dbReference type="ARBA" id="ARBA00022614"/>
    </source>
</evidence>
<keyword evidence="1" id="KW-0433">Leucine-rich repeat</keyword>
<dbReference type="InterPro" id="IPR032675">
    <property type="entry name" value="LRR_dom_sf"/>
</dbReference>
<evidence type="ECO:0000259" key="4">
    <source>
        <dbReference type="Pfam" id="PF00931"/>
    </source>
</evidence>
<dbReference type="PANTHER" id="PTHR11017">
    <property type="entry name" value="LEUCINE-RICH REPEAT-CONTAINING PROTEIN"/>
    <property type="match status" value="1"/>
</dbReference>
<evidence type="ECO:0008006" key="9">
    <source>
        <dbReference type="Google" id="ProtNLM"/>
    </source>
</evidence>
<sequence length="850" mass="96490">MEVYCKLDHPVSNVEEDLVGIDSRVDAIKSLLALRTNDVRFIGIWGMGGIGKTTVARAVFDNICHQFEGAIFVHDVREKSKKYGLESLQEIMISKILSQRDVKVHSISRGVQWISSTVCHKKALVILDDVDSIVQVNALAGNRNWFGKGSRIIITTRDKKILADTNVAKIHTARLLSVTESVKLFDMSAFKQTHHPKEFEELSDLMVKYAGGLPLALKVLGSFLYGRDIEMWRSAVDRLKDIPEDEIIAKLRVSFDHGLKAVEQDIFLDIACSLKGEKVDYAKQVLGSFDFYPGIGIPVLIERSLIVISEGKLQMHDLIQEMGWHIVRQVHPREPGKCSRLWDPEEVCDVLTENTGTKKVEGLQLDLPKPTDVRFSSNPLRNMYNLRLLKFCNLYLCEDVEYLPNQLRWLRWHQYPSKSLPASFQAAKVVGIEMRCSHLEKLWTGMKLVDKLKFVDLSHSQKLSRTPDFEDIPNLQSLVLEHCISLVEVHQSIAFHKNLVVLNLKGCINLRSLPDKIQLESLEVLVLSDCIILDKFPDIQGDMHRLSELFLDGTAIKVLPSTVEYLWNLVLVDLTRCRCLTSLPRSICSLRALKLLRLSDCSKLERLPEDLQNLELLEERHADRTAIVFLPGSIGFLKKLTQNLIFTWLEKLYLSHRNLSGLPSDISCLSSLKELDLRGNNFVHLPASMNRLSQLEILWLVGCRKLKVLPELPPSIVELYADNCSHLQVLADPLSRYKKLFTVSLINCSELADNIADTLWQYLLHSACVLEILAMINFAAASEPGHRVPPEAFPHPTDGIQGRCRIKSSMWELRVAIKGLVRRYKRPSPVLAKVGKASYRMELPLKLKLH</sequence>
<accession>A0AA88RAL6</accession>
<proteinExistence type="predicted"/>
<dbReference type="Pfam" id="PF00931">
    <property type="entry name" value="NB-ARC"/>
    <property type="match status" value="1"/>
</dbReference>
<organism evidence="7 8">
    <name type="scientific">Escallonia rubra</name>
    <dbReference type="NCBI Taxonomy" id="112253"/>
    <lineage>
        <taxon>Eukaryota</taxon>
        <taxon>Viridiplantae</taxon>
        <taxon>Streptophyta</taxon>
        <taxon>Embryophyta</taxon>
        <taxon>Tracheophyta</taxon>
        <taxon>Spermatophyta</taxon>
        <taxon>Magnoliopsida</taxon>
        <taxon>eudicotyledons</taxon>
        <taxon>Gunneridae</taxon>
        <taxon>Pentapetalae</taxon>
        <taxon>asterids</taxon>
        <taxon>campanulids</taxon>
        <taxon>Escalloniales</taxon>
        <taxon>Escalloniaceae</taxon>
        <taxon>Escallonia</taxon>
    </lineage>
</organism>
<keyword evidence="8" id="KW-1185">Reference proteome</keyword>
<evidence type="ECO:0000256" key="3">
    <source>
        <dbReference type="ARBA" id="ARBA00022821"/>
    </source>
</evidence>
<keyword evidence="3" id="KW-0611">Plant defense</keyword>
<dbReference type="InterPro" id="IPR003591">
    <property type="entry name" value="Leu-rich_rpt_typical-subtyp"/>
</dbReference>
<dbReference type="InterPro" id="IPR027417">
    <property type="entry name" value="P-loop_NTPase"/>
</dbReference>
<evidence type="ECO:0000259" key="6">
    <source>
        <dbReference type="Pfam" id="PF23286"/>
    </source>
</evidence>
<feature type="domain" description="Disease resistance protein RPS4B/Roq1-like leucine-rich repeats" evidence="6">
    <location>
        <begin position="519"/>
        <end position="726"/>
    </location>
</feature>
<dbReference type="Pfam" id="PF23282">
    <property type="entry name" value="WHD_ROQ1"/>
    <property type="match status" value="1"/>
</dbReference>
<dbReference type="GO" id="GO:0006952">
    <property type="term" value="P:defense response"/>
    <property type="evidence" value="ECO:0007669"/>
    <property type="project" value="InterPro"/>
</dbReference>
<keyword evidence="2" id="KW-0677">Repeat</keyword>
<feature type="domain" description="Disease resistance protein Roq1-like winged-helix" evidence="5">
    <location>
        <begin position="263"/>
        <end position="330"/>
    </location>
</feature>
<feature type="non-terminal residue" evidence="7">
    <location>
        <position position="1"/>
    </location>
</feature>
<name>A0AA88RAL6_9ASTE</name>
<protein>
    <recommendedName>
        <fullName evidence="9">TMV resistance protein N-like</fullName>
    </recommendedName>
</protein>
<comment type="caution">
    <text evidence="7">The sequence shown here is derived from an EMBL/GenBank/DDBJ whole genome shotgun (WGS) entry which is preliminary data.</text>
</comment>
<gene>
    <name evidence="7" type="ORF">RJ640_010454</name>
</gene>
<dbReference type="Gene3D" id="1.10.8.430">
    <property type="entry name" value="Helical domain of apoptotic protease-activating factors"/>
    <property type="match status" value="1"/>
</dbReference>
<dbReference type="SUPFAM" id="SSF52540">
    <property type="entry name" value="P-loop containing nucleoside triphosphate hydrolases"/>
    <property type="match status" value="1"/>
</dbReference>
<dbReference type="PRINTS" id="PR00364">
    <property type="entry name" value="DISEASERSIST"/>
</dbReference>
<evidence type="ECO:0000313" key="8">
    <source>
        <dbReference type="Proteomes" id="UP001187471"/>
    </source>
</evidence>
<dbReference type="InterPro" id="IPR058546">
    <property type="entry name" value="RPS4B/Roq1-like_LRR"/>
</dbReference>
<dbReference type="EMBL" id="JAVXUO010001493">
    <property type="protein sequence ID" value="KAK2981684.1"/>
    <property type="molecule type" value="Genomic_DNA"/>
</dbReference>
<evidence type="ECO:0000259" key="5">
    <source>
        <dbReference type="Pfam" id="PF23282"/>
    </source>
</evidence>
<evidence type="ECO:0000313" key="7">
    <source>
        <dbReference type="EMBL" id="KAK2981684.1"/>
    </source>
</evidence>
<evidence type="ECO:0000256" key="2">
    <source>
        <dbReference type="ARBA" id="ARBA00022737"/>
    </source>
</evidence>
<dbReference type="SMART" id="SM00369">
    <property type="entry name" value="LRR_TYP"/>
    <property type="match status" value="2"/>
</dbReference>
<dbReference type="InterPro" id="IPR002182">
    <property type="entry name" value="NB-ARC"/>
</dbReference>
<dbReference type="InterPro" id="IPR042197">
    <property type="entry name" value="Apaf_helical"/>
</dbReference>
<dbReference type="Gene3D" id="3.80.10.10">
    <property type="entry name" value="Ribonuclease Inhibitor"/>
    <property type="match status" value="2"/>
</dbReference>